<feature type="compositionally biased region" description="Basic and acidic residues" evidence="10">
    <location>
        <begin position="29"/>
        <end position="42"/>
    </location>
</feature>
<organism evidence="12 13">
    <name type="scientific">Nostocoides vanveenii</name>
    <dbReference type="NCBI Taxonomy" id="330835"/>
    <lineage>
        <taxon>Bacteria</taxon>
        <taxon>Bacillati</taxon>
        <taxon>Actinomycetota</taxon>
        <taxon>Actinomycetes</taxon>
        <taxon>Micrococcales</taxon>
        <taxon>Intrasporangiaceae</taxon>
        <taxon>Nostocoides</taxon>
    </lineage>
</organism>
<evidence type="ECO:0000256" key="4">
    <source>
        <dbReference type="ARBA" id="ARBA00022695"/>
    </source>
</evidence>
<dbReference type="SUPFAM" id="SSF47413">
    <property type="entry name" value="lambda repressor-like DNA-binding domains"/>
    <property type="match status" value="1"/>
</dbReference>
<evidence type="ECO:0000256" key="7">
    <source>
        <dbReference type="ARBA" id="ARBA00022840"/>
    </source>
</evidence>
<protein>
    <recommendedName>
        <fullName evidence="11">HTH cro/C1-type domain-containing protein</fullName>
    </recommendedName>
</protein>
<dbReference type="PROSITE" id="PS50943">
    <property type="entry name" value="HTH_CROC1"/>
    <property type="match status" value="1"/>
</dbReference>
<name>A0ABN2L5E6_9MICO</name>
<keyword evidence="5" id="KW-0479">Metal-binding</keyword>
<proteinExistence type="inferred from homology"/>
<keyword evidence="4" id="KW-0548">Nucleotidyltransferase</keyword>
<comment type="caution">
    <text evidence="12">The sequence shown here is derived from an EMBL/GenBank/DDBJ whole genome shotgun (WGS) entry which is preliminary data.</text>
</comment>
<keyword evidence="7" id="KW-0067">ATP-binding</keyword>
<dbReference type="PANTHER" id="PTHR33571:SF12">
    <property type="entry name" value="BSL3053 PROTEIN"/>
    <property type="match status" value="1"/>
</dbReference>
<evidence type="ECO:0000256" key="3">
    <source>
        <dbReference type="ARBA" id="ARBA00022679"/>
    </source>
</evidence>
<evidence type="ECO:0000256" key="5">
    <source>
        <dbReference type="ARBA" id="ARBA00022723"/>
    </source>
</evidence>
<evidence type="ECO:0000256" key="2">
    <source>
        <dbReference type="ARBA" id="ARBA00022649"/>
    </source>
</evidence>
<evidence type="ECO:0000313" key="13">
    <source>
        <dbReference type="Proteomes" id="UP001501475"/>
    </source>
</evidence>
<dbReference type="Gene3D" id="3.30.460.10">
    <property type="entry name" value="Beta Polymerase, domain 2"/>
    <property type="match status" value="1"/>
</dbReference>
<dbReference type="PANTHER" id="PTHR33571">
    <property type="entry name" value="SSL8005 PROTEIN"/>
    <property type="match status" value="1"/>
</dbReference>
<dbReference type="InterPro" id="IPR001387">
    <property type="entry name" value="Cro/C1-type_HTH"/>
</dbReference>
<keyword evidence="3" id="KW-0808">Transferase</keyword>
<keyword evidence="2" id="KW-1277">Toxin-antitoxin system</keyword>
<dbReference type="Pfam" id="PF13560">
    <property type="entry name" value="HTH_31"/>
    <property type="match status" value="1"/>
</dbReference>
<evidence type="ECO:0000256" key="1">
    <source>
        <dbReference type="ARBA" id="ARBA00001946"/>
    </source>
</evidence>
<dbReference type="Pfam" id="PF01909">
    <property type="entry name" value="NTP_transf_2"/>
    <property type="match status" value="1"/>
</dbReference>
<evidence type="ECO:0000256" key="8">
    <source>
        <dbReference type="ARBA" id="ARBA00022842"/>
    </source>
</evidence>
<keyword evidence="13" id="KW-1185">Reference proteome</keyword>
<evidence type="ECO:0000313" key="12">
    <source>
        <dbReference type="EMBL" id="GAA1775657.1"/>
    </source>
</evidence>
<comment type="cofactor">
    <cofactor evidence="1">
        <name>Mg(2+)</name>
        <dbReference type="ChEBI" id="CHEBI:18420"/>
    </cofactor>
</comment>
<dbReference type="Proteomes" id="UP001501475">
    <property type="component" value="Unassembled WGS sequence"/>
</dbReference>
<accession>A0ABN2L5E6</accession>
<dbReference type="InterPro" id="IPR002934">
    <property type="entry name" value="Polymerase_NTP_transf_dom"/>
</dbReference>
<dbReference type="InterPro" id="IPR052038">
    <property type="entry name" value="Type-VII_TA_antitoxin"/>
</dbReference>
<dbReference type="SUPFAM" id="SSF81301">
    <property type="entry name" value="Nucleotidyltransferase"/>
    <property type="match status" value="1"/>
</dbReference>
<evidence type="ECO:0000259" key="11">
    <source>
        <dbReference type="PROSITE" id="PS50943"/>
    </source>
</evidence>
<gene>
    <name evidence="12" type="ORF">GCM10009810_35910</name>
</gene>
<dbReference type="InterPro" id="IPR043519">
    <property type="entry name" value="NT_sf"/>
</dbReference>
<dbReference type="CDD" id="cd00093">
    <property type="entry name" value="HTH_XRE"/>
    <property type="match status" value="1"/>
</dbReference>
<dbReference type="Gene3D" id="1.10.260.40">
    <property type="entry name" value="lambda repressor-like DNA-binding domains"/>
    <property type="match status" value="1"/>
</dbReference>
<keyword evidence="6" id="KW-0547">Nucleotide-binding</keyword>
<reference evidence="12 13" key="1">
    <citation type="journal article" date="2019" name="Int. J. Syst. Evol. Microbiol.">
        <title>The Global Catalogue of Microorganisms (GCM) 10K type strain sequencing project: providing services to taxonomists for standard genome sequencing and annotation.</title>
        <authorList>
            <consortium name="The Broad Institute Genomics Platform"/>
            <consortium name="The Broad Institute Genome Sequencing Center for Infectious Disease"/>
            <person name="Wu L."/>
            <person name="Ma J."/>
        </authorList>
    </citation>
    <scope>NUCLEOTIDE SEQUENCE [LARGE SCALE GENOMIC DNA]</scope>
    <source>
        <strain evidence="12 13">JCM 15591</strain>
    </source>
</reference>
<dbReference type="EMBL" id="BAAAPN010000104">
    <property type="protein sequence ID" value="GAA1775657.1"/>
    <property type="molecule type" value="Genomic_DNA"/>
</dbReference>
<feature type="region of interest" description="Disordered" evidence="10">
    <location>
        <begin position="29"/>
        <end position="51"/>
    </location>
</feature>
<comment type="similarity">
    <text evidence="9">Belongs to the MntA antitoxin family.</text>
</comment>
<feature type="domain" description="HTH cro/C1-type" evidence="11">
    <location>
        <begin position="1"/>
        <end position="40"/>
    </location>
</feature>
<evidence type="ECO:0000256" key="6">
    <source>
        <dbReference type="ARBA" id="ARBA00022741"/>
    </source>
</evidence>
<evidence type="ECO:0000256" key="10">
    <source>
        <dbReference type="SAM" id="MobiDB-lite"/>
    </source>
</evidence>
<dbReference type="InterPro" id="IPR010982">
    <property type="entry name" value="Lambda_DNA-bd_dom_sf"/>
</dbReference>
<evidence type="ECO:0000256" key="9">
    <source>
        <dbReference type="ARBA" id="ARBA00038276"/>
    </source>
</evidence>
<sequence length="140" mass="14733">MRQAAGCSQAALAARSEVAQPNIAAYETGRRRPSPEMIERPRAALRPRPSEAVATKRAQVLAVLAEHRMSAPRVFGSAERGTDGPGSDLDLLVDLADDGDLLDLIDGADALEELLGIPVDIVTSGSITADHEIARTAVPL</sequence>
<keyword evidence="8" id="KW-0460">Magnesium</keyword>